<sequence>MHLENKTLCKRLVDVHKRGCTFDCGRDTPLVRPLPKTSVARINELEIIARQNEKLFKRIINKKSHYQREEQLRDYDKILPKLLSYSKYPEAMIKNLGIKFL</sequence>
<dbReference type="AlphaFoldDB" id="A0A3S0ZN47"/>
<evidence type="ECO:0000313" key="2">
    <source>
        <dbReference type="Proteomes" id="UP000271974"/>
    </source>
</evidence>
<accession>A0A3S0ZN47</accession>
<name>A0A3S0ZN47_ELYCH</name>
<comment type="caution">
    <text evidence="1">The sequence shown here is derived from an EMBL/GenBank/DDBJ whole genome shotgun (WGS) entry which is preliminary data.</text>
</comment>
<gene>
    <name evidence="1" type="ORF">EGW08_010578</name>
</gene>
<reference evidence="1 2" key="1">
    <citation type="submission" date="2019-01" db="EMBL/GenBank/DDBJ databases">
        <title>A draft genome assembly of the solar-powered sea slug Elysia chlorotica.</title>
        <authorList>
            <person name="Cai H."/>
            <person name="Li Q."/>
            <person name="Fang X."/>
            <person name="Li J."/>
            <person name="Curtis N.E."/>
            <person name="Altenburger A."/>
            <person name="Shibata T."/>
            <person name="Feng M."/>
            <person name="Maeda T."/>
            <person name="Schwartz J.A."/>
            <person name="Shigenobu S."/>
            <person name="Lundholm N."/>
            <person name="Nishiyama T."/>
            <person name="Yang H."/>
            <person name="Hasebe M."/>
            <person name="Li S."/>
            <person name="Pierce S.K."/>
            <person name="Wang J."/>
        </authorList>
    </citation>
    <scope>NUCLEOTIDE SEQUENCE [LARGE SCALE GENOMIC DNA]</scope>
    <source>
        <strain evidence="1">EC2010</strain>
        <tissue evidence="1">Whole organism of an adult</tissue>
    </source>
</reference>
<dbReference type="OrthoDB" id="10435902at2759"/>
<proteinExistence type="predicted"/>
<protein>
    <submittedName>
        <fullName evidence="1">Uncharacterized protein</fullName>
    </submittedName>
</protein>
<dbReference type="Proteomes" id="UP000271974">
    <property type="component" value="Unassembled WGS sequence"/>
</dbReference>
<dbReference type="EMBL" id="RQTK01000325">
    <property type="protein sequence ID" value="RUS81661.1"/>
    <property type="molecule type" value="Genomic_DNA"/>
</dbReference>
<organism evidence="1 2">
    <name type="scientific">Elysia chlorotica</name>
    <name type="common">Eastern emerald elysia</name>
    <name type="synonym">Sea slug</name>
    <dbReference type="NCBI Taxonomy" id="188477"/>
    <lineage>
        <taxon>Eukaryota</taxon>
        <taxon>Metazoa</taxon>
        <taxon>Spiralia</taxon>
        <taxon>Lophotrochozoa</taxon>
        <taxon>Mollusca</taxon>
        <taxon>Gastropoda</taxon>
        <taxon>Heterobranchia</taxon>
        <taxon>Euthyneura</taxon>
        <taxon>Panpulmonata</taxon>
        <taxon>Sacoglossa</taxon>
        <taxon>Placobranchoidea</taxon>
        <taxon>Plakobranchidae</taxon>
        <taxon>Elysia</taxon>
    </lineage>
</organism>
<keyword evidence="2" id="KW-1185">Reference proteome</keyword>
<evidence type="ECO:0000313" key="1">
    <source>
        <dbReference type="EMBL" id="RUS81661.1"/>
    </source>
</evidence>